<name>A0A7X0PDN9_9BURK</name>
<evidence type="ECO:0000313" key="3">
    <source>
        <dbReference type="Proteomes" id="UP000575083"/>
    </source>
</evidence>
<dbReference type="Proteomes" id="UP000575083">
    <property type="component" value="Unassembled WGS sequence"/>
</dbReference>
<sequence>MRYLIVLFLSALTTFAQAANFVSMHQSAHKIALPPAPGTFNYTFDTKVGFKAQYAPTGVTGCAIGFGTGGCAFPGAGSLSLPEFTGFQMQNQEFKIFIPAGTRSFLFSGYAPQGTQSAFVLRYGKEPTRVAALSGAEYQNAQTSERIDTSFSRLIKEDVDHFVVHDGGGTLRFVGGQLDANRSSTDQGKWLYVRQLSGAALFDYQGAIDVDMPKYAAGYNAITWTTSAFPDPVDAASPGGGGGTTNPPATGTTVTTTVASAAGQALKLDIAMTQSAAEVAANPQISAWVAARIPANGLFYTTDVWFFRKVDGWAQLVLPFPESVAYSSLGTNATSLKFTPSMDLTDTDLRAFNVEIYFGYKTSTGAFVSKGKVWPQ</sequence>
<feature type="chain" id="PRO_5031066035" evidence="1">
    <location>
        <begin position="19"/>
        <end position="376"/>
    </location>
</feature>
<dbReference type="RefSeq" id="WP_184857059.1">
    <property type="nucleotide sequence ID" value="NZ_JACHLK010000003.1"/>
</dbReference>
<gene>
    <name evidence="2" type="ORF">HNP48_002339</name>
</gene>
<evidence type="ECO:0000313" key="2">
    <source>
        <dbReference type="EMBL" id="MBB6559672.1"/>
    </source>
</evidence>
<accession>A0A7X0PDN9</accession>
<evidence type="ECO:0000256" key="1">
    <source>
        <dbReference type="SAM" id="SignalP"/>
    </source>
</evidence>
<keyword evidence="1" id="KW-0732">Signal</keyword>
<keyword evidence="3" id="KW-1185">Reference proteome</keyword>
<comment type="caution">
    <text evidence="2">The sequence shown here is derived from an EMBL/GenBank/DDBJ whole genome shotgun (WGS) entry which is preliminary data.</text>
</comment>
<protein>
    <submittedName>
        <fullName evidence="2">Uncharacterized protein</fullName>
    </submittedName>
</protein>
<proteinExistence type="predicted"/>
<dbReference type="AlphaFoldDB" id="A0A7X0PDN9"/>
<feature type="signal peptide" evidence="1">
    <location>
        <begin position="1"/>
        <end position="18"/>
    </location>
</feature>
<reference evidence="2 3" key="1">
    <citation type="submission" date="2020-08" db="EMBL/GenBank/DDBJ databases">
        <title>Functional genomics of gut bacteria from endangered species of beetles.</title>
        <authorList>
            <person name="Carlos-Shanley C."/>
        </authorList>
    </citation>
    <scope>NUCLEOTIDE SEQUENCE [LARGE SCALE GENOMIC DNA]</scope>
    <source>
        <strain evidence="2 3">S00198</strain>
    </source>
</reference>
<dbReference type="EMBL" id="JACHLK010000003">
    <property type="protein sequence ID" value="MBB6559672.1"/>
    <property type="molecule type" value="Genomic_DNA"/>
</dbReference>
<organism evidence="2 3">
    <name type="scientific">Acidovorax soli</name>
    <dbReference type="NCBI Taxonomy" id="592050"/>
    <lineage>
        <taxon>Bacteria</taxon>
        <taxon>Pseudomonadati</taxon>
        <taxon>Pseudomonadota</taxon>
        <taxon>Betaproteobacteria</taxon>
        <taxon>Burkholderiales</taxon>
        <taxon>Comamonadaceae</taxon>
        <taxon>Acidovorax</taxon>
    </lineage>
</organism>